<protein>
    <submittedName>
        <fullName evidence="7">Oligopeptide transporter, OPT family protein</fullName>
    </submittedName>
</protein>
<feature type="transmembrane region" description="Helical" evidence="6">
    <location>
        <begin position="357"/>
        <end position="380"/>
    </location>
</feature>
<evidence type="ECO:0000256" key="2">
    <source>
        <dbReference type="ARBA" id="ARBA00022448"/>
    </source>
</evidence>
<evidence type="ECO:0000256" key="1">
    <source>
        <dbReference type="ARBA" id="ARBA00004141"/>
    </source>
</evidence>
<sequence>MQDKIPDHVSLPELTLRGLVLGAVITVVFTAANVYLGLKVGLTFASSIPAAVISMAVLRFAKGANILENNIVQTVASSAGTLSSIIFVLPGLVMIGVWAGFPFWYAAGICAVGGILGVTYTVPLRRAMVVETDLPYPEGVAAAEILRVGSSSRGDSSIPHDKNEPGLPEVVAGTVLSGVFALVSTGFKIFADAVQTFFRIGPATSSIGTSLSLALVGAGWLVGITVGFAMLVGILIAWGVAVPYLTATVPAPSGVDYVAHANVMWRTQVRFLGAGLIAVAAVWTLIVLMKPMAKGVRSALDALAKQKSGHGDAIPRTERDMPFDRVMQLSLAMAVPLAILVYSFASGLPGFAGSPPLILIAACIVFAFVFGFIVAAACGYMAGLIGSSNSPISGIGIVATVLVAVPLAWLLGKDAGPIRDAGVALALFTVSVVVAVATISNDNLQDLKTGQLVGATPWKQQVALIVGVVVGAIVIPPILELLYNAYGFTGATPRPDMDPKQILGAPQATLISTLAKGIIAGSVDWTMIIIGVFVGAALIVVDEILKRTTNKRLQLPVLAVGLGIYLPAGTIAPIVIGAVLAWAIERAVKNSPNRERILRRGTLLASGLIVGESLWGVILAALIVGSGSQEPVALVGESFEHIAEWIGGVAFALSILWLYRRGTKA</sequence>
<dbReference type="GO" id="GO:0035673">
    <property type="term" value="F:oligopeptide transmembrane transporter activity"/>
    <property type="evidence" value="ECO:0007669"/>
    <property type="project" value="InterPro"/>
</dbReference>
<evidence type="ECO:0000313" key="7">
    <source>
        <dbReference type="EMBL" id="GIL40478.1"/>
    </source>
</evidence>
<dbReference type="NCBIfam" id="TIGR00728">
    <property type="entry name" value="OPT_sfam"/>
    <property type="match status" value="1"/>
</dbReference>
<feature type="transmembrane region" description="Helical" evidence="6">
    <location>
        <begin position="271"/>
        <end position="289"/>
    </location>
</feature>
<feature type="transmembrane region" description="Helical" evidence="6">
    <location>
        <begin position="213"/>
        <end position="240"/>
    </location>
</feature>
<dbReference type="EMBL" id="BOPV01000001">
    <property type="protein sequence ID" value="GIL40478.1"/>
    <property type="molecule type" value="Genomic_DNA"/>
</dbReference>
<dbReference type="PANTHER" id="PTHR31645:SF0">
    <property type="entry name" value="OLIGOPEPTIDE TRANSPORTER YGL114W-RELATED"/>
    <property type="match status" value="1"/>
</dbReference>
<dbReference type="GO" id="GO:0016020">
    <property type="term" value="C:membrane"/>
    <property type="evidence" value="ECO:0007669"/>
    <property type="project" value="UniProtKB-SubCell"/>
</dbReference>
<organism evidence="7 8">
    <name type="scientific">Roseiterribacter gracilis</name>
    <dbReference type="NCBI Taxonomy" id="2812848"/>
    <lineage>
        <taxon>Bacteria</taxon>
        <taxon>Pseudomonadati</taxon>
        <taxon>Pseudomonadota</taxon>
        <taxon>Alphaproteobacteria</taxon>
        <taxon>Rhodospirillales</taxon>
        <taxon>Roseiterribacteraceae</taxon>
        <taxon>Roseiterribacter</taxon>
    </lineage>
</organism>
<feature type="transmembrane region" description="Helical" evidence="6">
    <location>
        <begin position="557"/>
        <end position="582"/>
    </location>
</feature>
<dbReference type="NCBIfam" id="TIGR00733">
    <property type="entry name" value="OPT family oligopeptide transporter"/>
    <property type="match status" value="1"/>
</dbReference>
<evidence type="ECO:0000256" key="5">
    <source>
        <dbReference type="ARBA" id="ARBA00023136"/>
    </source>
</evidence>
<feature type="transmembrane region" description="Helical" evidence="6">
    <location>
        <begin position="103"/>
        <end position="122"/>
    </location>
</feature>
<evidence type="ECO:0000256" key="3">
    <source>
        <dbReference type="ARBA" id="ARBA00022692"/>
    </source>
</evidence>
<feature type="transmembrane region" description="Helical" evidence="6">
    <location>
        <begin position="42"/>
        <end position="61"/>
    </location>
</feature>
<dbReference type="PANTHER" id="PTHR31645">
    <property type="entry name" value="OLIGOPEPTIDE TRANSPORTER YGL114W-RELATED"/>
    <property type="match status" value="1"/>
</dbReference>
<feature type="transmembrane region" description="Helical" evidence="6">
    <location>
        <begin position="326"/>
        <end position="345"/>
    </location>
</feature>
<dbReference type="Proteomes" id="UP000681075">
    <property type="component" value="Unassembled WGS sequence"/>
</dbReference>
<keyword evidence="8" id="KW-1185">Reference proteome</keyword>
<feature type="transmembrane region" description="Helical" evidence="6">
    <location>
        <begin position="73"/>
        <end position="97"/>
    </location>
</feature>
<keyword evidence="4 6" id="KW-1133">Transmembrane helix</keyword>
<evidence type="ECO:0000256" key="4">
    <source>
        <dbReference type="ARBA" id="ARBA00022989"/>
    </source>
</evidence>
<feature type="transmembrane region" description="Helical" evidence="6">
    <location>
        <begin position="462"/>
        <end position="482"/>
    </location>
</feature>
<dbReference type="InterPro" id="IPR004813">
    <property type="entry name" value="OPT"/>
</dbReference>
<keyword evidence="5 6" id="KW-0472">Membrane</keyword>
<reference evidence="7" key="1">
    <citation type="submission" date="2021-02" db="EMBL/GenBank/DDBJ databases">
        <title>Genome sequence of Rhodospirillales sp. strain TMPK1 isolated from soil.</title>
        <authorList>
            <person name="Nakai R."/>
            <person name="Kusada H."/>
            <person name="Tamaki H."/>
        </authorList>
    </citation>
    <scope>NUCLEOTIDE SEQUENCE</scope>
    <source>
        <strain evidence="7">TMPK1</strain>
    </source>
</reference>
<feature type="transmembrane region" description="Helical" evidence="6">
    <location>
        <begin position="14"/>
        <end position="36"/>
    </location>
</feature>
<feature type="transmembrane region" description="Helical" evidence="6">
    <location>
        <begin position="642"/>
        <end position="659"/>
    </location>
</feature>
<evidence type="ECO:0000313" key="8">
    <source>
        <dbReference type="Proteomes" id="UP000681075"/>
    </source>
</evidence>
<dbReference type="Pfam" id="PF03169">
    <property type="entry name" value="OPT"/>
    <property type="match status" value="1"/>
</dbReference>
<feature type="transmembrane region" description="Helical" evidence="6">
    <location>
        <begin position="526"/>
        <end position="545"/>
    </location>
</feature>
<feature type="transmembrane region" description="Helical" evidence="6">
    <location>
        <begin position="392"/>
        <end position="411"/>
    </location>
</feature>
<comment type="caution">
    <text evidence="7">The sequence shown here is derived from an EMBL/GenBank/DDBJ whole genome shotgun (WGS) entry which is preliminary data.</text>
</comment>
<comment type="subcellular location">
    <subcellularLocation>
        <location evidence="1">Membrane</location>
        <topology evidence="1">Multi-pass membrane protein</topology>
    </subcellularLocation>
</comment>
<dbReference type="InterPro" id="IPR004814">
    <property type="entry name" value="Oligopep_transpt"/>
</dbReference>
<name>A0A8S8X919_9PROT</name>
<gene>
    <name evidence="7" type="ORF">TMPK1_27150</name>
</gene>
<dbReference type="RefSeq" id="WP_420243577.1">
    <property type="nucleotide sequence ID" value="NZ_BOPV01000001.1"/>
</dbReference>
<feature type="transmembrane region" description="Helical" evidence="6">
    <location>
        <begin position="603"/>
        <end position="622"/>
    </location>
</feature>
<feature type="transmembrane region" description="Helical" evidence="6">
    <location>
        <begin position="423"/>
        <end position="441"/>
    </location>
</feature>
<evidence type="ECO:0000256" key="6">
    <source>
        <dbReference type="SAM" id="Phobius"/>
    </source>
</evidence>
<keyword evidence="3 6" id="KW-0812">Transmembrane</keyword>
<proteinExistence type="predicted"/>
<dbReference type="AlphaFoldDB" id="A0A8S8X919"/>
<keyword evidence="2" id="KW-0813">Transport</keyword>
<dbReference type="InterPro" id="IPR045035">
    <property type="entry name" value="YSL-like"/>
</dbReference>
<accession>A0A8S8X919</accession>